<reference evidence="4" key="1">
    <citation type="submission" date="2019-02" db="EMBL/GenBank/DDBJ databases">
        <title>FDA dAtabase for Regulatory Grade micrObial Sequences (FDA-ARGOS): Supporting development and validation of Infectious Disease Dx tests.</title>
        <authorList>
            <person name="Duncan R."/>
            <person name="Fisher C."/>
            <person name="Tallon L."/>
            <person name="Sadzewicz L."/>
            <person name="Sengamalay N."/>
            <person name="Ott S."/>
            <person name="Godinez A."/>
            <person name="Nagaraj S."/>
            <person name="Vavikolanu K."/>
            <person name="Vyas G."/>
            <person name="Nadendla S."/>
            <person name="Aluvathingal J."/>
            <person name="Sichtig H."/>
        </authorList>
    </citation>
    <scope>NUCLEOTIDE SEQUENCE [LARGE SCALE GENOMIC DNA]</scope>
    <source>
        <strain evidence="4">FDAARGOS_360</strain>
    </source>
</reference>
<evidence type="ECO:0000313" key="4">
    <source>
        <dbReference type="Proteomes" id="UP000318821"/>
    </source>
</evidence>
<evidence type="ECO:0000313" key="3">
    <source>
        <dbReference type="Proteomes" id="UP000318447"/>
    </source>
</evidence>
<proteinExistence type="predicted"/>
<evidence type="ECO:0000313" key="2">
    <source>
        <dbReference type="EMBL" id="TPP46742.1"/>
    </source>
</evidence>
<organism evidence="2 4">
    <name type="scientific">Leishmania donovani</name>
    <dbReference type="NCBI Taxonomy" id="5661"/>
    <lineage>
        <taxon>Eukaryota</taxon>
        <taxon>Discoba</taxon>
        <taxon>Euglenozoa</taxon>
        <taxon>Kinetoplastea</taxon>
        <taxon>Metakinetoplastina</taxon>
        <taxon>Trypanosomatida</taxon>
        <taxon>Trypanosomatidae</taxon>
        <taxon>Leishmaniinae</taxon>
        <taxon>Leishmania</taxon>
    </lineage>
</organism>
<dbReference type="EMBL" id="RHLC01000004">
    <property type="protein sequence ID" value="TPP40264.1"/>
    <property type="molecule type" value="Genomic_DNA"/>
</dbReference>
<reference evidence="2" key="2">
    <citation type="submission" date="2019-02" db="EMBL/GenBank/DDBJ databases">
        <title>FDA dAtabase for Regulatory Grade micrObial Sequences (FDA-ARGOS): Supporting development and validation of Infectious Disease Dx tests.</title>
        <authorList>
            <person name="Duncan R."/>
            <person name="Fisher C."/>
            <person name="Tallon L.J."/>
            <person name="Sadzewicz L."/>
            <person name="Sengamalay N."/>
            <person name="Ott S."/>
            <person name="Godinez A."/>
            <person name="Nagaraj S."/>
            <person name="Nadendla S."/>
            <person name="Sichtig H."/>
        </authorList>
    </citation>
    <scope>NUCLEOTIDE SEQUENCE</scope>
    <source>
        <strain evidence="2">FDAARGOS_360</strain>
        <strain evidence="1">FDAARGOS_361</strain>
    </source>
</reference>
<reference evidence="3" key="3">
    <citation type="submission" date="2019-02" db="EMBL/GenBank/DDBJ databases">
        <title>FDA dAtabase for Regulatory Grade micrObial Sequences (FDA-ARGOS): Supporting development and validation of Infectious Disease Dx tests.</title>
        <authorList>
            <person name="Duncan R."/>
            <person name="Fisher C."/>
            <person name="Tallon L."/>
            <person name="Sadzewicz L."/>
            <person name="Sengamalay N."/>
            <person name="Ott S."/>
            <person name="Godinez A."/>
            <person name="Nagaraj S."/>
            <person name="Vavikolanu K."/>
            <person name="Nadendla S."/>
            <person name="Aluvathingal J."/>
            <person name="Sichtig H."/>
        </authorList>
    </citation>
    <scope>NUCLEOTIDE SEQUENCE [LARGE SCALE GENOMIC DNA]</scope>
    <source>
        <strain evidence="3">FDAARGOS_361</strain>
    </source>
</reference>
<dbReference type="VEuPathDB" id="TriTrypDB:LdBPK_343570.1"/>
<dbReference type="AlphaFoldDB" id="A0A504XCC0"/>
<protein>
    <submittedName>
        <fullName evidence="2">Uncharacterized protein</fullName>
    </submittedName>
</protein>
<evidence type="ECO:0000313" key="1">
    <source>
        <dbReference type="EMBL" id="TPP40264.1"/>
    </source>
</evidence>
<dbReference type="VEuPathDB" id="TriTrypDB:LDHU3_34.5820"/>
<accession>A0A504XCC0</accession>
<dbReference type="Proteomes" id="UP000318821">
    <property type="component" value="Unassembled WGS sequence"/>
</dbReference>
<gene>
    <name evidence="2" type="ORF">CGC20_20710</name>
    <name evidence="1" type="ORF">CGC21_27090</name>
</gene>
<dbReference type="VEuPathDB" id="TriTrypDB:LdCL_340045100"/>
<dbReference type="Proteomes" id="UP000318447">
    <property type="component" value="Unassembled WGS sequence"/>
</dbReference>
<sequence length="296" mass="32341">MSPRRTGAVAVMERRSEWLASLRSTLPQFSKRSAAPLERGQAAAILGSAPRRTLEEAVSSHNTTSSLLLPSQWREQATQRLITTLHGIVPPLQVQQTDYFLCSLIHPSYVQVSTMRCESDALRRRVQQELRRTVCMPLELTMTGSKSLRLLRELTHYVEQGAAAAAASARARATLPAAPVAEKSEERYPSCGPASWSSYPLDASWPELNGADSTAFVQAFRRAGLESLVLYDKSFFAPSPTSTDINGTGSAEVSLAAFTALCGSIELVSGWSSLLQFVDRVAGEQRGLERTTDDHE</sequence>
<name>A0A504XCC0_LEIDO</name>
<dbReference type="EMBL" id="RHLD01000015">
    <property type="protein sequence ID" value="TPP46742.1"/>
    <property type="molecule type" value="Genomic_DNA"/>
</dbReference>
<comment type="caution">
    <text evidence="2">The sequence shown here is derived from an EMBL/GenBank/DDBJ whole genome shotgun (WGS) entry which is preliminary data.</text>
</comment>